<sequence>MIARRAGLAGGLVLALAAPAAARVTVQPYIEAQQVFSADLSGNGDAVTYTGVGAGIDVAAESARFRGQLSYRYDHYFSWSRRYPDGDIHNGLASGSYRLGDGFSLDGAAIATRSRGTLAASSPGLLLGSFSNTQQIYGGQIGPSFRRSFGDLNAAADYRFGYTHVDQGSGAFSLGPGQTLLDPSFDTLSHSAQASLGARPGHGLPFGWQLGGGLIHDEIHLLDQRYDGRYVRLDLTQPIAPTVALVGGVGYETNRASQRPVQLDSAGAPVIAHGRLVPDRAAPRLLVYDQDGLLWDVGVLWRPSTRFELEARGGRRYGDWAATGHLLWRPSATATVQVVAYNDIQSFGRQLTGGIGALGDSFTASNMLIPVSLGGCVFGANGGQGGCLPALSSIAANFYRSRGIWALVSATHGRWTYGLGVNYDHRRYLGVATPGVASLAGVADETVTVNGLVARQLSARSTLSGTLYIGWYDSGLAGAVRYTSYGATGTYSHAFGRRLLGQAAISVYSGAGGAIDQDVIGSALLGLRYQL</sequence>
<protein>
    <submittedName>
        <fullName evidence="2">Uncharacterized protein</fullName>
    </submittedName>
</protein>
<dbReference type="Proteomes" id="UP001056937">
    <property type="component" value="Chromosome 1"/>
</dbReference>
<proteinExistence type="predicted"/>
<name>A0ABY4X5J8_9SPHN</name>
<organism evidence="2 3">
    <name type="scientific">Sphingomonas morindae</name>
    <dbReference type="NCBI Taxonomy" id="1541170"/>
    <lineage>
        <taxon>Bacteria</taxon>
        <taxon>Pseudomonadati</taxon>
        <taxon>Pseudomonadota</taxon>
        <taxon>Alphaproteobacteria</taxon>
        <taxon>Sphingomonadales</taxon>
        <taxon>Sphingomonadaceae</taxon>
        <taxon>Sphingomonas</taxon>
    </lineage>
</organism>
<evidence type="ECO:0000313" key="3">
    <source>
        <dbReference type="Proteomes" id="UP001056937"/>
    </source>
</evidence>
<reference evidence="2" key="1">
    <citation type="journal article" date="2022" name="Toxins">
        <title>Genomic Analysis of Sphingopyxis sp. USTB-05 for Biodegrading Cyanobacterial Hepatotoxins.</title>
        <authorList>
            <person name="Liu C."/>
            <person name="Xu Q."/>
            <person name="Zhao Z."/>
            <person name="Zhang H."/>
            <person name="Liu X."/>
            <person name="Yin C."/>
            <person name="Liu Y."/>
            <person name="Yan H."/>
        </authorList>
    </citation>
    <scope>NUCLEOTIDE SEQUENCE</scope>
    <source>
        <strain evidence="2">NBD5</strain>
    </source>
</reference>
<feature type="signal peptide" evidence="1">
    <location>
        <begin position="1"/>
        <end position="22"/>
    </location>
</feature>
<keyword evidence="1" id="KW-0732">Signal</keyword>
<keyword evidence="3" id="KW-1185">Reference proteome</keyword>
<feature type="chain" id="PRO_5047547995" evidence="1">
    <location>
        <begin position="23"/>
        <end position="531"/>
    </location>
</feature>
<dbReference type="SUPFAM" id="SSF56935">
    <property type="entry name" value="Porins"/>
    <property type="match status" value="1"/>
</dbReference>
<dbReference type="RefSeq" id="WP_252165931.1">
    <property type="nucleotide sequence ID" value="NZ_CP084930.1"/>
</dbReference>
<evidence type="ECO:0000313" key="2">
    <source>
        <dbReference type="EMBL" id="USI72122.1"/>
    </source>
</evidence>
<dbReference type="EMBL" id="CP084930">
    <property type="protein sequence ID" value="USI72122.1"/>
    <property type="molecule type" value="Genomic_DNA"/>
</dbReference>
<gene>
    <name evidence="2" type="ORF">LHA26_12510</name>
</gene>
<accession>A0ABY4X5J8</accession>
<evidence type="ECO:0000256" key="1">
    <source>
        <dbReference type="SAM" id="SignalP"/>
    </source>
</evidence>